<proteinExistence type="predicted"/>
<organism evidence="2 3">
    <name type="scientific">Stieleria varia</name>
    <dbReference type="NCBI Taxonomy" id="2528005"/>
    <lineage>
        <taxon>Bacteria</taxon>
        <taxon>Pseudomonadati</taxon>
        <taxon>Planctomycetota</taxon>
        <taxon>Planctomycetia</taxon>
        <taxon>Pirellulales</taxon>
        <taxon>Pirellulaceae</taxon>
        <taxon>Stieleria</taxon>
    </lineage>
</organism>
<evidence type="ECO:0000259" key="1">
    <source>
        <dbReference type="Pfam" id="PF09348"/>
    </source>
</evidence>
<dbReference type="RefSeq" id="WP_146518546.1">
    <property type="nucleotide sequence ID" value="NZ_CP151726.1"/>
</dbReference>
<name>A0A5C6BDJ1_9BACT</name>
<feature type="domain" description="DUF1990" evidence="1">
    <location>
        <begin position="26"/>
        <end position="182"/>
    </location>
</feature>
<sequence length="194" mass="22103">MFTLTQPNDKTIAAFLAQQSRQDLNYPDTFASLGNLPASYDHNVAEVHLGNGEAIFAAALTAFRHWRQFDVGWVEALPRETPIEIGQNIAIRARVFRLWTLAACRIVDVMDEYDSDTRRFAFSIGTLPAHPEQGEERFEINQSSCGRVTYRVTAFFRPNSTAATVAWPYLRYRFNLFRRQSAGVIRREVIRAAA</sequence>
<gene>
    <name evidence="2" type="ORF">Pla52n_10970</name>
</gene>
<accession>A0A5C6BDJ1</accession>
<dbReference type="AlphaFoldDB" id="A0A5C6BDJ1"/>
<reference evidence="2 3" key="1">
    <citation type="submission" date="2019-02" db="EMBL/GenBank/DDBJ databases">
        <title>Deep-cultivation of Planctomycetes and their phenomic and genomic characterization uncovers novel biology.</title>
        <authorList>
            <person name="Wiegand S."/>
            <person name="Jogler M."/>
            <person name="Boedeker C."/>
            <person name="Pinto D."/>
            <person name="Vollmers J."/>
            <person name="Rivas-Marin E."/>
            <person name="Kohn T."/>
            <person name="Peeters S.H."/>
            <person name="Heuer A."/>
            <person name="Rast P."/>
            <person name="Oberbeckmann S."/>
            <person name="Bunk B."/>
            <person name="Jeske O."/>
            <person name="Meyerdierks A."/>
            <person name="Storesund J.E."/>
            <person name="Kallscheuer N."/>
            <person name="Luecker S."/>
            <person name="Lage O.M."/>
            <person name="Pohl T."/>
            <person name="Merkel B.J."/>
            <person name="Hornburger P."/>
            <person name="Mueller R.-W."/>
            <person name="Bruemmer F."/>
            <person name="Labrenz M."/>
            <person name="Spormann A.M."/>
            <person name="Op Den Camp H."/>
            <person name="Overmann J."/>
            <person name="Amann R."/>
            <person name="Jetten M.S.M."/>
            <person name="Mascher T."/>
            <person name="Medema M.H."/>
            <person name="Devos D.P."/>
            <person name="Kaster A.-K."/>
            <person name="Ovreas L."/>
            <person name="Rohde M."/>
            <person name="Galperin M.Y."/>
            <person name="Jogler C."/>
        </authorList>
    </citation>
    <scope>NUCLEOTIDE SEQUENCE [LARGE SCALE GENOMIC DNA]</scope>
    <source>
        <strain evidence="2 3">Pla52n</strain>
    </source>
</reference>
<comment type="caution">
    <text evidence="2">The sequence shown here is derived from an EMBL/GenBank/DDBJ whole genome shotgun (WGS) entry which is preliminary data.</text>
</comment>
<dbReference type="InterPro" id="IPR018960">
    <property type="entry name" value="DUF1990"/>
</dbReference>
<dbReference type="PANTHER" id="PTHR34202">
    <property type="entry name" value="UPF0548 PROTEIN"/>
    <property type="match status" value="1"/>
</dbReference>
<keyword evidence="3" id="KW-1185">Reference proteome</keyword>
<evidence type="ECO:0000313" key="2">
    <source>
        <dbReference type="EMBL" id="TWU08514.1"/>
    </source>
</evidence>
<dbReference type="PANTHER" id="PTHR34202:SF1">
    <property type="entry name" value="UPF0548 PROTEIN"/>
    <property type="match status" value="1"/>
</dbReference>
<dbReference type="OrthoDB" id="120660at2"/>
<dbReference type="Proteomes" id="UP000320176">
    <property type="component" value="Unassembled WGS sequence"/>
</dbReference>
<protein>
    <recommendedName>
        <fullName evidence="1">DUF1990 domain-containing protein</fullName>
    </recommendedName>
</protein>
<dbReference type="EMBL" id="SJPN01000001">
    <property type="protein sequence ID" value="TWU08514.1"/>
    <property type="molecule type" value="Genomic_DNA"/>
</dbReference>
<evidence type="ECO:0000313" key="3">
    <source>
        <dbReference type="Proteomes" id="UP000320176"/>
    </source>
</evidence>
<dbReference type="Pfam" id="PF09348">
    <property type="entry name" value="DUF1990"/>
    <property type="match status" value="1"/>
</dbReference>